<feature type="domain" description="Fungal lipase-type" evidence="2">
    <location>
        <begin position="331"/>
        <end position="407"/>
    </location>
</feature>
<feature type="compositionally biased region" description="Low complexity" evidence="1">
    <location>
        <begin position="444"/>
        <end position="454"/>
    </location>
</feature>
<dbReference type="GeneID" id="17350097"/>
<gene>
    <name evidence="3" type="ORF">CHLNCDRAFT_143411</name>
</gene>
<feature type="compositionally biased region" description="Low complexity" evidence="1">
    <location>
        <begin position="1140"/>
        <end position="1152"/>
    </location>
</feature>
<feature type="region of interest" description="Disordered" evidence="1">
    <location>
        <begin position="1"/>
        <end position="72"/>
    </location>
</feature>
<evidence type="ECO:0000259" key="2">
    <source>
        <dbReference type="Pfam" id="PF01764"/>
    </source>
</evidence>
<dbReference type="OrthoDB" id="438440at2759"/>
<dbReference type="InterPro" id="IPR002921">
    <property type="entry name" value="Fungal_lipase-type"/>
</dbReference>
<protein>
    <recommendedName>
        <fullName evidence="2">Fungal lipase-type domain-containing protein</fullName>
    </recommendedName>
</protein>
<feature type="region of interest" description="Disordered" evidence="1">
    <location>
        <begin position="597"/>
        <end position="630"/>
    </location>
</feature>
<feature type="region of interest" description="Disordered" evidence="1">
    <location>
        <begin position="886"/>
        <end position="906"/>
    </location>
</feature>
<feature type="region of interest" description="Disordered" evidence="1">
    <location>
        <begin position="1133"/>
        <end position="1168"/>
    </location>
</feature>
<feature type="compositionally biased region" description="Basic and acidic residues" evidence="1">
    <location>
        <begin position="494"/>
        <end position="503"/>
    </location>
</feature>
<accession>E1ZU31</accession>
<dbReference type="Proteomes" id="UP000008141">
    <property type="component" value="Unassembled WGS sequence"/>
</dbReference>
<dbReference type="InterPro" id="IPR029058">
    <property type="entry name" value="AB_hydrolase_fold"/>
</dbReference>
<dbReference type="AlphaFoldDB" id="E1ZU31"/>
<evidence type="ECO:0000256" key="1">
    <source>
        <dbReference type="SAM" id="MobiDB-lite"/>
    </source>
</evidence>
<dbReference type="Gene3D" id="3.40.50.1820">
    <property type="entry name" value="alpha/beta hydrolase"/>
    <property type="match status" value="1"/>
</dbReference>
<feature type="region of interest" description="Disordered" evidence="1">
    <location>
        <begin position="963"/>
        <end position="983"/>
    </location>
</feature>
<sequence length="1168" mass="118541">MPILAGWLRSPAPPRPGLDARGKNGGRRHKVAAPPAGGGDGGGASEAGAEQPPIGDDCGPGSGSAKGHAHAGDLAAGPVPGALGVAAILSRQAAALGVPRRARHWGFLWKALALHSANLAATLAARPLQPLHDRLQRQLAATVAVKEACRQLGVEGLQELQDLLNCIILSEHVYKIVDHDTDTSVSFINSVKALFPPQLVTLRGVQWAQPHVRHRFLLGESHDALYVSFMGTKLPRDMATNANLFQASRRQTGAAPAPAPGSLRACEEVVLDAAMLSSGAAPAADDEDGGGVNGGGAAGGGGRALAAHRGFLARARSVPIHSLYREARARGKRLVLCGHSLGGAVASLCAIQLLQHLPPNLHHTVSCFGFATPALGNDALAATVAECGWDARIRNYLSPDDPIPKLLSFRRPPGVAAAEKAAAAEAAAPPSAAAHEAPAPPAAPQGAASEAAGAAGNVVPAPRLAAGAQQRLRRVASHVTAGGGGGSSGGIEAEQQKQQREQEQCVTAAVAARGSGLPRSGSAPALLARTGAAAASADSAPKAGAASRQHGGGRLARVGVAAATGAAVAAAMLGQDVDVAAATSAAVAAAMMRQEGTPAQVQGSGGRGPAGVEGQAADGSSRPRGRQHWLGQRLAAAAAPPLRAAAHRASSAALAAAAPPVRAVVERAGSAARLVALPLSAAASVPMRAAPQYVPLGQQLYITPAAVTAARPLGDTWDAPLPPATSLPPPRRAWTFWGAAPAAAAAAESAARPAAAPASGSLGGSLDDEDNVDVAVAAALGDPAAMAAAAAAGAAGEGEEGGGRRRRRGVFEAHRMATYRTRLLAICQGSLEGRLLLRSLPSLPSLPRPGDVAATELLAPSMFPLKAVATVAQAAAAPAAAAAAQPGAGAGTGAQPGAGRQAQFGEQAPMQRRGFWGRLLARAARQQRQEPPVELLIRVEGRGLSNVTKAWIEGVPLALPPAPMPADGSGAEHSGGGGDKAAAAAGKPAATVAEVTIVQQPAAPLLPPPRERPLLPVFSQLSAVASWLAVTLGWVALLRQLQPAGNADFLLARVRLPAAAVRDAQKAAQNSLLTSVTDGPLLHGLHAGPRLSLRLQASRRQRDFAVHSLPLDIRVATSMPPMGQRWAWPWAHRTRRPRAAKQQAHAQQQQQRGSRWWEWPGSSAAAGH</sequence>
<name>E1ZU31_CHLVA</name>
<keyword evidence="4" id="KW-1185">Reference proteome</keyword>
<dbReference type="SUPFAM" id="SSF53474">
    <property type="entry name" value="alpha/beta-Hydrolases"/>
    <property type="match status" value="1"/>
</dbReference>
<dbReference type="PANTHER" id="PTHR47523">
    <property type="entry name" value="F21O3.11 PROTEIN"/>
    <property type="match status" value="1"/>
</dbReference>
<dbReference type="EMBL" id="GL433889">
    <property type="protein sequence ID" value="EFN50665.1"/>
    <property type="molecule type" value="Genomic_DNA"/>
</dbReference>
<feature type="region of interest" description="Disordered" evidence="1">
    <location>
        <begin position="420"/>
        <end position="454"/>
    </location>
</feature>
<evidence type="ECO:0000313" key="3">
    <source>
        <dbReference type="EMBL" id="EFN50665.1"/>
    </source>
</evidence>
<dbReference type="eggNOG" id="ENOG502QQK6">
    <property type="taxonomic scope" value="Eukaryota"/>
</dbReference>
<proteinExistence type="predicted"/>
<feature type="region of interest" description="Disordered" evidence="1">
    <location>
        <begin position="469"/>
        <end position="504"/>
    </location>
</feature>
<dbReference type="CDD" id="cd00519">
    <property type="entry name" value="Lipase_3"/>
    <property type="match status" value="1"/>
</dbReference>
<dbReference type="Pfam" id="PF01764">
    <property type="entry name" value="Lipase_3"/>
    <property type="match status" value="1"/>
</dbReference>
<dbReference type="GO" id="GO:0006629">
    <property type="term" value="P:lipid metabolic process"/>
    <property type="evidence" value="ECO:0007669"/>
    <property type="project" value="InterPro"/>
</dbReference>
<reference evidence="3 4" key="1">
    <citation type="journal article" date="2010" name="Plant Cell">
        <title>The Chlorella variabilis NC64A genome reveals adaptation to photosymbiosis, coevolution with viruses, and cryptic sex.</title>
        <authorList>
            <person name="Blanc G."/>
            <person name="Duncan G."/>
            <person name="Agarkova I."/>
            <person name="Borodovsky M."/>
            <person name="Gurnon J."/>
            <person name="Kuo A."/>
            <person name="Lindquist E."/>
            <person name="Lucas S."/>
            <person name="Pangilinan J."/>
            <person name="Polle J."/>
            <person name="Salamov A."/>
            <person name="Terry A."/>
            <person name="Yamada T."/>
            <person name="Dunigan D.D."/>
            <person name="Grigoriev I.V."/>
            <person name="Claverie J.M."/>
            <person name="Van Etten J.L."/>
        </authorList>
    </citation>
    <scope>NUCLEOTIDE SEQUENCE [LARGE SCALE GENOMIC DNA]</scope>
    <source>
        <strain evidence="3 4">NC64A</strain>
    </source>
</reference>
<dbReference type="PANTHER" id="PTHR47523:SF1">
    <property type="entry name" value="F21O3.11 PROTEIN"/>
    <property type="match status" value="1"/>
</dbReference>
<evidence type="ECO:0000313" key="4">
    <source>
        <dbReference type="Proteomes" id="UP000008141"/>
    </source>
</evidence>
<dbReference type="OMA" id="CGWDARI"/>
<dbReference type="RefSeq" id="XP_005852311.1">
    <property type="nucleotide sequence ID" value="XM_005852249.1"/>
</dbReference>
<dbReference type="KEGG" id="cvr:CHLNCDRAFT_143411"/>
<feature type="compositionally biased region" description="Gly residues" evidence="1">
    <location>
        <begin position="36"/>
        <end position="45"/>
    </location>
</feature>
<organism evidence="4">
    <name type="scientific">Chlorella variabilis</name>
    <name type="common">Green alga</name>
    <dbReference type="NCBI Taxonomy" id="554065"/>
    <lineage>
        <taxon>Eukaryota</taxon>
        <taxon>Viridiplantae</taxon>
        <taxon>Chlorophyta</taxon>
        <taxon>core chlorophytes</taxon>
        <taxon>Trebouxiophyceae</taxon>
        <taxon>Chlorellales</taxon>
        <taxon>Chlorellaceae</taxon>
        <taxon>Chlorella clade</taxon>
        <taxon>Chlorella</taxon>
    </lineage>
</organism>
<feature type="compositionally biased region" description="Low complexity" evidence="1">
    <location>
        <begin position="420"/>
        <end position="437"/>
    </location>
</feature>
<dbReference type="InParanoid" id="E1ZU31"/>